<dbReference type="PANTHER" id="PTHR43280:SF28">
    <property type="entry name" value="HTH-TYPE TRANSCRIPTIONAL ACTIVATOR RHAS"/>
    <property type="match status" value="1"/>
</dbReference>
<dbReference type="InterPro" id="IPR018771">
    <property type="entry name" value="PocR_dom"/>
</dbReference>
<dbReference type="PRINTS" id="PR00032">
    <property type="entry name" value="HTHARAC"/>
</dbReference>
<dbReference type="PROSITE" id="PS01124">
    <property type="entry name" value="HTH_ARAC_FAMILY_2"/>
    <property type="match status" value="1"/>
</dbReference>
<dbReference type="PANTHER" id="PTHR43280">
    <property type="entry name" value="ARAC-FAMILY TRANSCRIPTIONAL REGULATOR"/>
    <property type="match status" value="1"/>
</dbReference>
<evidence type="ECO:0000259" key="5">
    <source>
        <dbReference type="PROSITE" id="PS01124"/>
    </source>
</evidence>
<organism evidence="6 7">
    <name type="scientific">Rubellicoccus peritrichatus</name>
    <dbReference type="NCBI Taxonomy" id="3080537"/>
    <lineage>
        <taxon>Bacteria</taxon>
        <taxon>Pseudomonadati</taxon>
        <taxon>Verrucomicrobiota</taxon>
        <taxon>Opitutia</taxon>
        <taxon>Puniceicoccales</taxon>
        <taxon>Cerasicoccaceae</taxon>
        <taxon>Rubellicoccus</taxon>
    </lineage>
</organism>
<feature type="domain" description="HTH araC/xylS-type" evidence="5">
    <location>
        <begin position="206"/>
        <end position="304"/>
    </location>
</feature>
<dbReference type="RefSeq" id="WP_317832776.1">
    <property type="nucleotide sequence ID" value="NZ_CP136920.1"/>
</dbReference>
<proteinExistence type="predicted"/>
<gene>
    <name evidence="6" type="ORF">RZN69_18665</name>
</gene>
<reference evidence="6 7" key="1">
    <citation type="submission" date="2023-10" db="EMBL/GenBank/DDBJ databases">
        <title>Rubellicoccus peritrichatus gen. nov., sp. nov., isolated from an algae of coral reef tank.</title>
        <authorList>
            <person name="Luo J."/>
        </authorList>
    </citation>
    <scope>NUCLEOTIDE SEQUENCE [LARGE SCALE GENOMIC DNA]</scope>
    <source>
        <strain evidence="6 7">CR14</strain>
    </source>
</reference>
<accession>A0AAQ3L6V5</accession>
<dbReference type="InterPro" id="IPR009057">
    <property type="entry name" value="Homeodomain-like_sf"/>
</dbReference>
<dbReference type="Pfam" id="PF12833">
    <property type="entry name" value="HTH_18"/>
    <property type="match status" value="1"/>
</dbReference>
<dbReference type="SMART" id="SM00342">
    <property type="entry name" value="HTH_ARAC"/>
    <property type="match status" value="1"/>
</dbReference>
<evidence type="ECO:0000256" key="2">
    <source>
        <dbReference type="ARBA" id="ARBA00023125"/>
    </source>
</evidence>
<dbReference type="GO" id="GO:0043565">
    <property type="term" value="F:sequence-specific DNA binding"/>
    <property type="evidence" value="ECO:0007669"/>
    <property type="project" value="InterPro"/>
</dbReference>
<evidence type="ECO:0000313" key="7">
    <source>
        <dbReference type="Proteomes" id="UP001304300"/>
    </source>
</evidence>
<keyword evidence="2" id="KW-0238">DNA-binding</keyword>
<dbReference type="KEGG" id="puo:RZN69_18665"/>
<protein>
    <submittedName>
        <fullName evidence="6">Helix-turn-helix domain-containing protein</fullName>
    </submittedName>
</protein>
<keyword evidence="3" id="KW-0804">Transcription</keyword>
<evidence type="ECO:0000256" key="4">
    <source>
        <dbReference type="SAM" id="MobiDB-lite"/>
    </source>
</evidence>
<dbReference type="Gene3D" id="1.10.10.60">
    <property type="entry name" value="Homeodomain-like"/>
    <property type="match status" value="2"/>
</dbReference>
<feature type="region of interest" description="Disordered" evidence="4">
    <location>
        <begin position="297"/>
        <end position="318"/>
    </location>
</feature>
<dbReference type="InterPro" id="IPR020449">
    <property type="entry name" value="Tscrpt_reg_AraC-type_HTH"/>
</dbReference>
<dbReference type="GO" id="GO:0003700">
    <property type="term" value="F:DNA-binding transcription factor activity"/>
    <property type="evidence" value="ECO:0007669"/>
    <property type="project" value="InterPro"/>
</dbReference>
<dbReference type="InterPro" id="IPR018060">
    <property type="entry name" value="HTH_AraC"/>
</dbReference>
<dbReference type="AlphaFoldDB" id="A0AAQ3L6V5"/>
<dbReference type="PROSITE" id="PS00041">
    <property type="entry name" value="HTH_ARAC_FAMILY_1"/>
    <property type="match status" value="1"/>
</dbReference>
<name>A0AAQ3L6V5_9BACT</name>
<keyword evidence="1" id="KW-0805">Transcription regulation</keyword>
<dbReference type="Pfam" id="PF10114">
    <property type="entry name" value="PocR"/>
    <property type="match status" value="1"/>
</dbReference>
<dbReference type="SUPFAM" id="SSF46689">
    <property type="entry name" value="Homeodomain-like"/>
    <property type="match status" value="2"/>
</dbReference>
<dbReference type="EMBL" id="CP136920">
    <property type="protein sequence ID" value="WOO40649.1"/>
    <property type="molecule type" value="Genomic_DNA"/>
</dbReference>
<evidence type="ECO:0000256" key="3">
    <source>
        <dbReference type="ARBA" id="ARBA00023163"/>
    </source>
</evidence>
<evidence type="ECO:0000313" key="6">
    <source>
        <dbReference type="EMBL" id="WOO40649.1"/>
    </source>
</evidence>
<evidence type="ECO:0000256" key="1">
    <source>
        <dbReference type="ARBA" id="ARBA00023015"/>
    </source>
</evidence>
<dbReference type="Proteomes" id="UP001304300">
    <property type="component" value="Chromosome"/>
</dbReference>
<dbReference type="InterPro" id="IPR018062">
    <property type="entry name" value="HTH_AraC-typ_CS"/>
</dbReference>
<keyword evidence="7" id="KW-1185">Reference proteome</keyword>
<sequence>MKALESESMVSNGSPVNLSSTLANSEVFLTFQSAYKNLTGMSLWLKSSSKDSSSCGKCEEANPFCYLLSAHKKCCRECLGYQTHGKQNPDRAANTNRCFAGISNTQIPISRNERTIGCLSTGFVSLDDQEPDNFQKIKRKLRDDGIDADMPSLEKAWKQTQLIQKSDYDSSIQLASTFANHLAMMAEHEVPNLMLATRSNCNPALERAIDYIKAHLQDPLSLDEVANAVNISRCYFSRLFKEKFGVSFTTYVSSLRVEQTKQLLIRSDLSITEIAFKVGFQSMSQFNRTFKDFEQQTPSTFRKRTKGSGQRPRWTSVD</sequence>